<sequence>MDFKLSIKPFEYFFDPAPLNDDYASLNLFPFLEASTREAIPGLEDSNCFNPRHMGLPWSTTFPAAVQSKYWRDAQEAATELFEKIRAAAKAKGKEMRDNEMTNEEISKSRDALLIDTAISAPMNMFPAANANQARILAKGNIFIFIHDDDVDCQSYGTGTNVLKEALEELQSLPEELERYRGPWKNPLFQEWVDECAQENFEAGLEFVQGALIWAKHTLDNPPKKQEHFSSWPDYVYFRIKDFMTIGVSGMLQLSCAIKVPAPERKALDEMYRLYMMHFSLTNDLYSYEKEMLEAKEEGVAIVNGVPVIAHLLNVSRKTAKTILRMILIDLENQLHVVYNAHVQSGMLNDRQLRYARSMIEGLSGNLFYSATIGRYARAIPGSHVMN</sequence>
<dbReference type="AlphaFoldDB" id="A0A1V6RU35"/>
<dbReference type="Pfam" id="PF19086">
    <property type="entry name" value="Terpene_syn_C_2"/>
    <property type="match status" value="1"/>
</dbReference>
<name>A0A1V6RU35_9EURO</name>
<evidence type="ECO:0000313" key="1">
    <source>
        <dbReference type="EMBL" id="OQE04999.1"/>
    </source>
</evidence>
<dbReference type="Proteomes" id="UP000191518">
    <property type="component" value="Unassembled WGS sequence"/>
</dbReference>
<protein>
    <recommendedName>
        <fullName evidence="3">Isoprenoid synthase domain-containing protein</fullName>
    </recommendedName>
</protein>
<accession>A0A1V6RU35</accession>
<evidence type="ECO:0000313" key="2">
    <source>
        <dbReference type="Proteomes" id="UP000191518"/>
    </source>
</evidence>
<keyword evidence="2" id="KW-1185">Reference proteome</keyword>
<gene>
    <name evidence="1" type="ORF">PENVUL_c028G07513</name>
</gene>
<proteinExistence type="predicted"/>
<reference evidence="2" key="1">
    <citation type="journal article" date="2017" name="Nat. Microbiol.">
        <title>Global analysis of biosynthetic gene clusters reveals vast potential of secondary metabolite production in Penicillium species.</title>
        <authorList>
            <person name="Nielsen J.C."/>
            <person name="Grijseels S."/>
            <person name="Prigent S."/>
            <person name="Ji B."/>
            <person name="Dainat J."/>
            <person name="Nielsen K.F."/>
            <person name="Frisvad J.C."/>
            <person name="Workman M."/>
            <person name="Nielsen J."/>
        </authorList>
    </citation>
    <scope>NUCLEOTIDE SEQUENCE [LARGE SCALE GENOMIC DNA]</scope>
    <source>
        <strain evidence="2">IBT 29486</strain>
    </source>
</reference>
<dbReference type="Gene3D" id="1.10.600.10">
    <property type="entry name" value="Farnesyl Diphosphate Synthase"/>
    <property type="match status" value="1"/>
</dbReference>
<dbReference type="InterPro" id="IPR008949">
    <property type="entry name" value="Isoprenoid_synthase_dom_sf"/>
</dbReference>
<comment type="caution">
    <text evidence="1">The sequence shown here is derived from an EMBL/GenBank/DDBJ whole genome shotgun (WGS) entry which is preliminary data.</text>
</comment>
<dbReference type="OrthoDB" id="3004402at2759"/>
<dbReference type="EMBL" id="MDYP01000028">
    <property type="protein sequence ID" value="OQE04999.1"/>
    <property type="molecule type" value="Genomic_DNA"/>
</dbReference>
<organism evidence="1 2">
    <name type="scientific">Penicillium vulpinum</name>
    <dbReference type="NCBI Taxonomy" id="29845"/>
    <lineage>
        <taxon>Eukaryota</taxon>
        <taxon>Fungi</taxon>
        <taxon>Dikarya</taxon>
        <taxon>Ascomycota</taxon>
        <taxon>Pezizomycotina</taxon>
        <taxon>Eurotiomycetes</taxon>
        <taxon>Eurotiomycetidae</taxon>
        <taxon>Eurotiales</taxon>
        <taxon>Aspergillaceae</taxon>
        <taxon>Penicillium</taxon>
    </lineage>
</organism>
<dbReference type="SUPFAM" id="SSF48576">
    <property type="entry name" value="Terpenoid synthases"/>
    <property type="match status" value="1"/>
</dbReference>
<evidence type="ECO:0008006" key="3">
    <source>
        <dbReference type="Google" id="ProtNLM"/>
    </source>
</evidence>